<sequence length="422" mass="46447">MDPTPVATPATFNRYTTSHPPGADPGPRPYGSARATVRTRILIISDTHGVQLTTEPPPANVDAPSSPCTLHGHSASRSPFHYPLPEADVVIHCGDLTKRSTIEEYRSTAALLRGVRAPVKIVIAGNHDVSLHDSYYRERVASFSKDDRPDFGWLSRNLATNHDARTVIASSSPDDGIIYVEEGTHDVVLPNGASLRVYTSPWTPSYGGWAFQYNGPHAFDIPADADVAVTHGPPKGVLDYAASGDRAGCEHLFRAVEKARPRIHCFGHIHEAWGAYYGHWAEAPGVVGPDDTAMTEDDDPHDAYETFDSASVLSISSNRSLPQQLPPPQTLRYFDTSRSRRLEDITTIKLAPLIDSEDDTREKRARYAEYSALGCRPVDITMEGDIPVEKGQQTLFLNAAILDRRYKIAQFPWLVEIDLPMA</sequence>
<keyword evidence="4" id="KW-1185">Reference proteome</keyword>
<name>A0AAE8N0F4_9PEZI</name>
<feature type="region of interest" description="Disordered" evidence="1">
    <location>
        <begin position="1"/>
        <end position="32"/>
    </location>
</feature>
<protein>
    <recommendedName>
        <fullName evidence="2">Calcineurin-like phosphoesterase domain-containing protein</fullName>
    </recommendedName>
</protein>
<dbReference type="CDD" id="cd07379">
    <property type="entry name" value="MPP_239FB"/>
    <property type="match status" value="1"/>
</dbReference>
<dbReference type="Proteomes" id="UP001187682">
    <property type="component" value="Unassembled WGS sequence"/>
</dbReference>
<reference evidence="3" key="1">
    <citation type="submission" date="2018-03" db="EMBL/GenBank/DDBJ databases">
        <authorList>
            <person name="Guldener U."/>
        </authorList>
    </citation>
    <scope>NUCLEOTIDE SEQUENCE</scope>
</reference>
<evidence type="ECO:0000259" key="2">
    <source>
        <dbReference type="Pfam" id="PF00149"/>
    </source>
</evidence>
<dbReference type="Pfam" id="PF00149">
    <property type="entry name" value="Metallophos"/>
    <property type="match status" value="1"/>
</dbReference>
<dbReference type="Gene3D" id="3.60.21.10">
    <property type="match status" value="1"/>
</dbReference>
<feature type="domain" description="Calcineurin-like phosphoesterase" evidence="2">
    <location>
        <begin position="40"/>
        <end position="271"/>
    </location>
</feature>
<dbReference type="InterPro" id="IPR004843">
    <property type="entry name" value="Calcineurin-like_PHP"/>
</dbReference>
<evidence type="ECO:0000313" key="4">
    <source>
        <dbReference type="Proteomes" id="UP001187682"/>
    </source>
</evidence>
<gene>
    <name evidence="3" type="ORF">DNG_06485</name>
</gene>
<dbReference type="InterPro" id="IPR029052">
    <property type="entry name" value="Metallo-depent_PP-like"/>
</dbReference>
<evidence type="ECO:0000256" key="1">
    <source>
        <dbReference type="SAM" id="MobiDB-lite"/>
    </source>
</evidence>
<dbReference type="SUPFAM" id="SSF56300">
    <property type="entry name" value="Metallo-dependent phosphatases"/>
    <property type="match status" value="1"/>
</dbReference>
<feature type="compositionally biased region" description="Polar residues" evidence="1">
    <location>
        <begin position="10"/>
        <end position="19"/>
    </location>
</feature>
<dbReference type="EMBL" id="ONZQ02000009">
    <property type="protein sequence ID" value="SPO03802.1"/>
    <property type="molecule type" value="Genomic_DNA"/>
</dbReference>
<dbReference type="GO" id="GO:0016787">
    <property type="term" value="F:hydrolase activity"/>
    <property type="evidence" value="ECO:0007669"/>
    <property type="project" value="InterPro"/>
</dbReference>
<dbReference type="InterPro" id="IPR051693">
    <property type="entry name" value="UPF0046_metallophosphoest"/>
</dbReference>
<feature type="region of interest" description="Disordered" evidence="1">
    <location>
        <begin position="49"/>
        <end position="74"/>
    </location>
</feature>
<comment type="caution">
    <text evidence="3">The sequence shown here is derived from an EMBL/GenBank/DDBJ whole genome shotgun (WGS) entry which is preliminary data.</text>
</comment>
<dbReference type="PANTHER" id="PTHR12905:SF0">
    <property type="entry name" value="CALCINEURIN-LIKE PHOSPHOESTERASE DOMAIN-CONTAINING PROTEIN"/>
    <property type="match status" value="1"/>
</dbReference>
<evidence type="ECO:0000313" key="3">
    <source>
        <dbReference type="EMBL" id="SPO03802.1"/>
    </source>
</evidence>
<dbReference type="PANTHER" id="PTHR12905">
    <property type="entry name" value="METALLOPHOSPHOESTERASE"/>
    <property type="match status" value="1"/>
</dbReference>
<dbReference type="AlphaFoldDB" id="A0AAE8N0F4"/>
<proteinExistence type="predicted"/>
<accession>A0AAE8N0F4</accession>
<organism evidence="3 4">
    <name type="scientific">Cephalotrichum gorgonifer</name>
    <dbReference type="NCBI Taxonomy" id="2041049"/>
    <lineage>
        <taxon>Eukaryota</taxon>
        <taxon>Fungi</taxon>
        <taxon>Dikarya</taxon>
        <taxon>Ascomycota</taxon>
        <taxon>Pezizomycotina</taxon>
        <taxon>Sordariomycetes</taxon>
        <taxon>Hypocreomycetidae</taxon>
        <taxon>Microascales</taxon>
        <taxon>Microascaceae</taxon>
        <taxon>Cephalotrichum</taxon>
    </lineage>
</organism>